<dbReference type="CDD" id="cd06558">
    <property type="entry name" value="crotonase-like"/>
    <property type="match status" value="1"/>
</dbReference>
<protein>
    <submittedName>
        <fullName evidence="3">Enoyl-CoA hydratase/isomerase family protein</fullName>
    </submittedName>
</protein>
<dbReference type="RefSeq" id="WP_377255901.1">
    <property type="nucleotide sequence ID" value="NZ_JBHLUH010000060.1"/>
</dbReference>
<sequence>MPQFVTTRTAGRIGYLTFNRPEKLNAMNNQLLDEFSAEIAAMGADPDISVIVLSGTGRAFSVGFDVDPGNGGSDAAAGLESYQDWESLRRNIQRWLAVWDTPKPVVSAIEGYCMGGATMLAVCTDITVVGEDAVIGWPAIPLGGGLLSPTTAWLVGPKKAKELSFIAGSRMSGAEAAALGWANYAVPTGTAIERAEALARQIAKMPLDLLRLKKLALNRHLDQRGFREAILQGAEWDALAHTAQGTHTMTQKIKELGLKGAIAWFHSEENA</sequence>
<comment type="caution">
    <text evidence="3">The sequence shown here is derived from an EMBL/GenBank/DDBJ whole genome shotgun (WGS) entry which is preliminary data.</text>
</comment>
<dbReference type="InterPro" id="IPR001753">
    <property type="entry name" value="Enoyl-CoA_hydra/iso"/>
</dbReference>
<comment type="similarity">
    <text evidence="1 2">Belongs to the enoyl-CoA hydratase/isomerase family.</text>
</comment>
<name>A0ABV6MA71_9ACTN</name>
<dbReference type="SUPFAM" id="SSF52096">
    <property type="entry name" value="ClpP/crotonase"/>
    <property type="match status" value="1"/>
</dbReference>
<dbReference type="Proteomes" id="UP001589867">
    <property type="component" value="Unassembled WGS sequence"/>
</dbReference>
<proteinExistence type="inferred from homology"/>
<dbReference type="InterPro" id="IPR018376">
    <property type="entry name" value="Enoyl-CoA_hyd/isom_CS"/>
</dbReference>
<keyword evidence="4" id="KW-1185">Reference proteome</keyword>
<reference evidence="3 4" key="1">
    <citation type="submission" date="2024-09" db="EMBL/GenBank/DDBJ databases">
        <authorList>
            <person name="Sun Q."/>
            <person name="Mori K."/>
        </authorList>
    </citation>
    <scope>NUCLEOTIDE SEQUENCE [LARGE SCALE GENOMIC DNA]</scope>
    <source>
        <strain evidence="3 4">TBRC 3947</strain>
    </source>
</reference>
<dbReference type="InterPro" id="IPR029045">
    <property type="entry name" value="ClpP/crotonase-like_dom_sf"/>
</dbReference>
<evidence type="ECO:0000313" key="4">
    <source>
        <dbReference type="Proteomes" id="UP001589867"/>
    </source>
</evidence>
<dbReference type="EMBL" id="JBHLUH010000060">
    <property type="protein sequence ID" value="MFC0531454.1"/>
    <property type="molecule type" value="Genomic_DNA"/>
</dbReference>
<dbReference type="PANTHER" id="PTHR11941">
    <property type="entry name" value="ENOYL-COA HYDRATASE-RELATED"/>
    <property type="match status" value="1"/>
</dbReference>
<organism evidence="3 4">
    <name type="scientific">Phytohabitans kaempferiae</name>
    <dbReference type="NCBI Taxonomy" id="1620943"/>
    <lineage>
        <taxon>Bacteria</taxon>
        <taxon>Bacillati</taxon>
        <taxon>Actinomycetota</taxon>
        <taxon>Actinomycetes</taxon>
        <taxon>Micromonosporales</taxon>
        <taxon>Micromonosporaceae</taxon>
    </lineage>
</organism>
<evidence type="ECO:0000313" key="3">
    <source>
        <dbReference type="EMBL" id="MFC0531454.1"/>
    </source>
</evidence>
<dbReference type="Gene3D" id="3.90.226.10">
    <property type="entry name" value="2-enoyl-CoA Hydratase, Chain A, domain 1"/>
    <property type="match status" value="1"/>
</dbReference>
<evidence type="ECO:0000256" key="1">
    <source>
        <dbReference type="ARBA" id="ARBA00005254"/>
    </source>
</evidence>
<dbReference type="Pfam" id="PF00378">
    <property type="entry name" value="ECH_1"/>
    <property type="match status" value="1"/>
</dbReference>
<accession>A0ABV6MA71</accession>
<dbReference type="PANTHER" id="PTHR11941:SF54">
    <property type="entry name" value="ENOYL-COA HYDRATASE, MITOCHONDRIAL"/>
    <property type="match status" value="1"/>
</dbReference>
<evidence type="ECO:0000256" key="2">
    <source>
        <dbReference type="RuleBase" id="RU003707"/>
    </source>
</evidence>
<dbReference type="PROSITE" id="PS00166">
    <property type="entry name" value="ENOYL_COA_HYDRATASE"/>
    <property type="match status" value="1"/>
</dbReference>
<gene>
    <name evidence="3" type="ORF">ACFFIA_27800</name>
</gene>